<dbReference type="PANTHER" id="PTHR20883">
    <property type="entry name" value="PHYTANOYL-COA DIOXYGENASE DOMAIN CONTAINING 1"/>
    <property type="match status" value="1"/>
</dbReference>
<dbReference type="GO" id="GO:0005506">
    <property type="term" value="F:iron ion binding"/>
    <property type="evidence" value="ECO:0007669"/>
    <property type="project" value="UniProtKB-ARBA"/>
</dbReference>
<dbReference type="Pfam" id="PF05721">
    <property type="entry name" value="PhyH"/>
    <property type="match status" value="1"/>
</dbReference>
<dbReference type="AlphaFoldDB" id="B9XSY3"/>
<dbReference type="InterPro" id="IPR008775">
    <property type="entry name" value="Phytyl_CoA_dOase-like"/>
</dbReference>
<protein>
    <submittedName>
        <fullName evidence="1">Phytanoyl-CoA dioxygenase</fullName>
    </submittedName>
</protein>
<reference evidence="1 2" key="1">
    <citation type="journal article" date="2011" name="J. Bacteriol.">
        <title>Genome sequence of 'Pedosphaera parvula' Ellin514, an aerobic Verrucomicrobial isolate from pasture soil.</title>
        <authorList>
            <person name="Kant R."/>
            <person name="van Passel M.W."/>
            <person name="Sangwan P."/>
            <person name="Palva A."/>
            <person name="Lucas S."/>
            <person name="Copeland A."/>
            <person name="Lapidus A."/>
            <person name="Glavina Del Rio T."/>
            <person name="Dalin E."/>
            <person name="Tice H."/>
            <person name="Bruce D."/>
            <person name="Goodwin L."/>
            <person name="Pitluck S."/>
            <person name="Chertkov O."/>
            <person name="Larimer F.W."/>
            <person name="Land M.L."/>
            <person name="Hauser L."/>
            <person name="Brettin T.S."/>
            <person name="Detter J.C."/>
            <person name="Han S."/>
            <person name="de Vos W.M."/>
            <person name="Janssen P.H."/>
            <person name="Smidt H."/>
        </authorList>
    </citation>
    <scope>NUCLEOTIDE SEQUENCE [LARGE SCALE GENOMIC DNA]</scope>
    <source>
        <strain evidence="1 2">Ellin514</strain>
    </source>
</reference>
<dbReference type="SUPFAM" id="SSF51197">
    <property type="entry name" value="Clavaminate synthase-like"/>
    <property type="match status" value="1"/>
</dbReference>
<dbReference type="GO" id="GO:0016706">
    <property type="term" value="F:2-oxoglutarate-dependent dioxygenase activity"/>
    <property type="evidence" value="ECO:0007669"/>
    <property type="project" value="UniProtKB-ARBA"/>
</dbReference>
<keyword evidence="2" id="KW-1185">Reference proteome</keyword>
<evidence type="ECO:0000313" key="1">
    <source>
        <dbReference type="EMBL" id="EEF57044.1"/>
    </source>
</evidence>
<dbReference type="STRING" id="320771.Cflav_PD0064"/>
<dbReference type="EMBL" id="ABOX02000090">
    <property type="protein sequence ID" value="EEF57044.1"/>
    <property type="molecule type" value="Genomic_DNA"/>
</dbReference>
<dbReference type="Gene3D" id="2.60.120.620">
    <property type="entry name" value="q2cbj1_9rhob like domain"/>
    <property type="match status" value="1"/>
</dbReference>
<evidence type="ECO:0000313" key="2">
    <source>
        <dbReference type="Proteomes" id="UP000003688"/>
    </source>
</evidence>
<gene>
    <name evidence="1" type="ORF">Cflav_PD0064</name>
</gene>
<keyword evidence="1" id="KW-0560">Oxidoreductase</keyword>
<organism evidence="1 2">
    <name type="scientific">Pedosphaera parvula (strain Ellin514)</name>
    <dbReference type="NCBI Taxonomy" id="320771"/>
    <lineage>
        <taxon>Bacteria</taxon>
        <taxon>Pseudomonadati</taxon>
        <taxon>Verrucomicrobiota</taxon>
        <taxon>Pedosphaerae</taxon>
        <taxon>Pedosphaerales</taxon>
        <taxon>Pedosphaeraceae</taxon>
        <taxon>Pedosphaera</taxon>
    </lineage>
</organism>
<comment type="caution">
    <text evidence="1">The sequence shown here is derived from an EMBL/GenBank/DDBJ whole genome shotgun (WGS) entry which is preliminary data.</text>
</comment>
<keyword evidence="1" id="KW-0223">Dioxygenase</keyword>
<accession>B9XSY3</accession>
<dbReference type="Proteomes" id="UP000003688">
    <property type="component" value="Unassembled WGS sequence"/>
</dbReference>
<dbReference type="PANTHER" id="PTHR20883:SF51">
    <property type="entry name" value="PHYTANOYL-COA HYDROXYLASE"/>
    <property type="match status" value="1"/>
</dbReference>
<proteinExistence type="predicted"/>
<name>B9XSY3_PEDPL</name>
<sequence>MNKKILSDAQVAAFERDGYILVTSLFDEAEADILRKTAKADAAFQKNTYDLKDGEGGATKLALWNKAGENVYGTVARCPRIVDSMEQLLGDEVYHYHSKMSIKEPFTGGAWSWHQDYGYWYMNGCLYPDMASAFVAVDPNTKENGCLQVLKGSHKMGRVEHGKFGDQTGADPERVEAARQRHGSGLCRNESGRCPLLSLKYIAPFRPEQISEPALVTHLLLQHQAQQSLQAQPSSLLRKIGKGF</sequence>